<dbReference type="RefSeq" id="WP_160037767.1">
    <property type="nucleotide sequence ID" value="NZ_BORQ01000001.1"/>
</dbReference>
<reference evidence="1" key="1">
    <citation type="submission" date="2021-03" db="EMBL/GenBank/DDBJ databases">
        <title>Antimicrobial resistance genes in bacteria isolated from Japanese honey, and their potential for conferring macrolide and lincosamide resistance in the American foulbrood pathogen Paenibacillus larvae.</title>
        <authorList>
            <person name="Okamoto M."/>
            <person name="Kumagai M."/>
            <person name="Kanamori H."/>
            <person name="Takamatsu D."/>
        </authorList>
    </citation>
    <scope>NUCLEOTIDE SEQUENCE</scope>
    <source>
        <strain evidence="1">J2TS6</strain>
    </source>
</reference>
<organism evidence="1 2">
    <name type="scientific">Paenibacillus albilobatus</name>
    <dbReference type="NCBI Taxonomy" id="2716884"/>
    <lineage>
        <taxon>Bacteria</taxon>
        <taxon>Bacillati</taxon>
        <taxon>Bacillota</taxon>
        <taxon>Bacilli</taxon>
        <taxon>Bacillales</taxon>
        <taxon>Paenibacillaceae</taxon>
        <taxon>Paenibacillus</taxon>
    </lineage>
</organism>
<evidence type="ECO:0000313" key="2">
    <source>
        <dbReference type="Proteomes" id="UP000679779"/>
    </source>
</evidence>
<dbReference type="InterPro" id="IPR027291">
    <property type="entry name" value="Glyco_hydro_38_N_sf"/>
</dbReference>
<dbReference type="EMBL" id="BORQ01000001">
    <property type="protein sequence ID" value="GIO29603.1"/>
    <property type="molecule type" value="Genomic_DNA"/>
</dbReference>
<dbReference type="InterPro" id="IPR011330">
    <property type="entry name" value="Glyco_hydro/deAcase_b/a-brl"/>
</dbReference>
<comment type="caution">
    <text evidence="1">The sequence shown here is derived from an EMBL/GenBank/DDBJ whole genome shotgun (WGS) entry which is preliminary data.</text>
</comment>
<gene>
    <name evidence="1" type="ORF">J2TS6_07440</name>
</gene>
<dbReference type="SUPFAM" id="SSF88713">
    <property type="entry name" value="Glycoside hydrolase/deacetylase"/>
    <property type="match status" value="1"/>
</dbReference>
<dbReference type="CDD" id="cd10791">
    <property type="entry name" value="GH38N_AMII_like_1"/>
    <property type="match status" value="1"/>
</dbReference>
<dbReference type="GO" id="GO:0006013">
    <property type="term" value="P:mannose metabolic process"/>
    <property type="evidence" value="ECO:0007669"/>
    <property type="project" value="InterPro"/>
</dbReference>
<dbReference type="Gene3D" id="3.20.110.10">
    <property type="entry name" value="Glycoside hydrolase 38, N terminal domain"/>
    <property type="match status" value="1"/>
</dbReference>
<dbReference type="Pfam" id="PF16477">
    <property type="entry name" value="DUF5054"/>
    <property type="match status" value="1"/>
</dbReference>
<protein>
    <recommendedName>
        <fullName evidence="3">DUF5054 domain-containing protein</fullName>
    </recommendedName>
</protein>
<evidence type="ECO:0008006" key="3">
    <source>
        <dbReference type="Google" id="ProtNLM"/>
    </source>
</evidence>
<proteinExistence type="predicted"/>
<dbReference type="GO" id="GO:0004559">
    <property type="term" value="F:alpha-mannosidase activity"/>
    <property type="evidence" value="ECO:0007669"/>
    <property type="project" value="InterPro"/>
</dbReference>
<accession>A0A919XDV0</accession>
<keyword evidence="2" id="KW-1185">Reference proteome</keyword>
<sequence>MSGIQTVHVVFKTHLDIGFTDMAQNVIDQYFKSYIPNAIRLAEQLRLEGGPAQFVWTTGSWLIHEYLKQAGEQQRRNMENAIAAGSIVWHGLPFTTHTELMDPALFEYGLSIAQKLNAQYGESTMTAKMTDVPGHTIAMVPLLAKYGIRYLHLGVNPASKVPNVPEIFVWRAPDGSEVVVNYANNYGDTVQIDGFDEAMVFAHTGDNCGPPTKEDIQAEFDQLSEKFPGALIRASTMEAFASKLVTLKDRFPVVEEEIGDTWIHGAASDPGKLQQYREMLKLRDRWTAEGRFDPASKEYADFCDKLLLIPEHTWGLDEKKFLPDFKHYSLRDFQAARQADTVSKDAIPDKYRYMGSFAMNEHDRLSSELFALSGRRSFRLFESSWQEQRGYIRQAIQCLSEDKRLEAAAAIQALAAVPEECKDGHSLNPGRPHSLGLFKVEFDTDGSICKLVDRRGKVWADESHRLGRFVYETFGLENYHHWFEHYVEQWSKTYHWADADFGKPGMEFAEPRPEYRQISPNLICITSCSREIYDLVHVRLAMPSECVQVHGAPREIRIDYRFHRYQQKIDIDISWFNKQANRLPEACWFTFALKVDNPNLWKMDKMGMRISPLEVVKNGNRNLHAVNAGVNYRGSDGEAMIETLDAPLVAPGEKRLLQFDHTFVSLDGGMHFLLYNNVWGTNFPMWYEENAIFRFVISLD</sequence>
<evidence type="ECO:0000313" key="1">
    <source>
        <dbReference type="EMBL" id="GIO29603.1"/>
    </source>
</evidence>
<dbReference type="InterPro" id="IPR032482">
    <property type="entry name" value="DUF5054"/>
</dbReference>
<dbReference type="AlphaFoldDB" id="A0A919XDV0"/>
<name>A0A919XDV0_9BACL</name>
<dbReference type="Proteomes" id="UP000679779">
    <property type="component" value="Unassembled WGS sequence"/>
</dbReference>